<dbReference type="EMBL" id="JQOF01000102">
    <property type="protein sequence ID" value="KGA38993.1"/>
    <property type="molecule type" value="Genomic_DNA"/>
</dbReference>
<keyword evidence="1" id="KW-0472">Membrane</keyword>
<keyword evidence="3" id="KW-1185">Reference proteome</keyword>
<reference evidence="2 3" key="1">
    <citation type="submission" date="2014-08" db="EMBL/GenBank/DDBJ databases">
        <title>Genome sequences of NCPPB Pectobacterium isolates.</title>
        <authorList>
            <person name="Glover R.H."/>
            <person name="Sapp M."/>
            <person name="Elphinstone J."/>
        </authorList>
    </citation>
    <scope>NUCLEOTIDE SEQUENCE [LARGE SCALE GENOMIC DNA]</scope>
    <source>
        <strain evidence="2 3">NCPPB3841</strain>
    </source>
</reference>
<feature type="transmembrane region" description="Helical" evidence="1">
    <location>
        <begin position="101"/>
        <end position="118"/>
    </location>
</feature>
<accession>A0ABR4VI59</accession>
<feature type="transmembrane region" description="Helical" evidence="1">
    <location>
        <begin position="35"/>
        <end position="58"/>
    </location>
</feature>
<gene>
    <name evidence="2" type="ORF">KU75_25370</name>
</gene>
<keyword evidence="1" id="KW-1133">Transmembrane helix</keyword>
<sequence length="272" mass="30904">MNTILLVVILISGYVYVNRSLSARYQFKRSTGWDAYFLVAAWGTVFVVISWFICWLLGVSGILRFSANWLANTLEMDSILFKKAFSFANSEGASGFGDLKLALWGLMSLGLAYCWGTIKKLWLKNENRRIDALVKAVGNNALEGLLIEASATQFPIIVTLKSRKFYVGFVHCPAFEHGTFDYLEILPLLSGYRDKDNLTVNVTTNYKEHYEKSGILKGRADLELVDFRTLIPKPEIEGISFFDLDTYNSFKAVEDEQNKPKGLRERFKNITK</sequence>
<evidence type="ECO:0000313" key="3">
    <source>
        <dbReference type="Proteomes" id="UP000029447"/>
    </source>
</evidence>
<dbReference type="RefSeq" id="WP_044210006.1">
    <property type="nucleotide sequence ID" value="NZ_JQOF01000102.1"/>
</dbReference>
<dbReference type="Proteomes" id="UP000029447">
    <property type="component" value="Unassembled WGS sequence"/>
</dbReference>
<protein>
    <submittedName>
        <fullName evidence="2">Uncharacterized protein</fullName>
    </submittedName>
</protein>
<name>A0ABR4VI59_9GAMM</name>
<evidence type="ECO:0000256" key="1">
    <source>
        <dbReference type="SAM" id="Phobius"/>
    </source>
</evidence>
<comment type="caution">
    <text evidence="2">The sequence shown here is derived from an EMBL/GenBank/DDBJ whole genome shotgun (WGS) entry which is preliminary data.</text>
</comment>
<keyword evidence="1" id="KW-0812">Transmembrane</keyword>
<feature type="transmembrane region" description="Helical" evidence="1">
    <location>
        <begin position="6"/>
        <end position="23"/>
    </location>
</feature>
<proteinExistence type="predicted"/>
<organism evidence="2 3">
    <name type="scientific">Pectobacterium odoriferum</name>
    <dbReference type="NCBI Taxonomy" id="78398"/>
    <lineage>
        <taxon>Bacteria</taxon>
        <taxon>Pseudomonadati</taxon>
        <taxon>Pseudomonadota</taxon>
        <taxon>Gammaproteobacteria</taxon>
        <taxon>Enterobacterales</taxon>
        <taxon>Pectobacteriaceae</taxon>
        <taxon>Pectobacterium</taxon>
    </lineage>
</organism>
<evidence type="ECO:0000313" key="2">
    <source>
        <dbReference type="EMBL" id="KGA38993.1"/>
    </source>
</evidence>